<sequence length="173" mass="20027">MTSLHVSTSTAYLDVVKVNLVYIYELRLSGKDKTKSNIDKSLLDDVEDLNFFNCWDWGEIIWERTFSGLQKTLKDKVFAYKEKARANQNYVVKYNLRASLTPSRRITTILVLLDVEQYYRDTPVAERAVYVDQPEDDRVYNLSLTNSDSIDNDGVKMILNMSMSNMTRSVLSL</sequence>
<evidence type="ECO:0000313" key="1">
    <source>
        <dbReference type="EMBL" id="CAK9329477.1"/>
    </source>
</evidence>
<accession>A0ABP0Z9L7</accession>
<proteinExistence type="predicted"/>
<dbReference type="EMBL" id="OZ021743">
    <property type="protein sequence ID" value="CAK9329477.1"/>
    <property type="molecule type" value="Genomic_DNA"/>
</dbReference>
<protein>
    <submittedName>
        <fullName evidence="1">Uncharacterized protein</fullName>
    </submittedName>
</protein>
<dbReference type="Proteomes" id="UP001642487">
    <property type="component" value="Chromosome 9"/>
</dbReference>
<name>A0ABP0Z9L7_9ROSI</name>
<reference evidence="1 2" key="1">
    <citation type="submission" date="2024-03" db="EMBL/GenBank/DDBJ databases">
        <authorList>
            <person name="Gkanogiannis A."/>
            <person name="Becerra Lopez-Lavalle L."/>
        </authorList>
    </citation>
    <scope>NUCLEOTIDE SEQUENCE [LARGE SCALE GENOMIC DNA]</scope>
</reference>
<keyword evidence="2" id="KW-1185">Reference proteome</keyword>
<gene>
    <name evidence="1" type="ORF">CITCOLO1_LOCUS21935</name>
</gene>
<evidence type="ECO:0000313" key="2">
    <source>
        <dbReference type="Proteomes" id="UP001642487"/>
    </source>
</evidence>
<organism evidence="1 2">
    <name type="scientific">Citrullus colocynthis</name>
    <name type="common">colocynth</name>
    <dbReference type="NCBI Taxonomy" id="252529"/>
    <lineage>
        <taxon>Eukaryota</taxon>
        <taxon>Viridiplantae</taxon>
        <taxon>Streptophyta</taxon>
        <taxon>Embryophyta</taxon>
        <taxon>Tracheophyta</taxon>
        <taxon>Spermatophyta</taxon>
        <taxon>Magnoliopsida</taxon>
        <taxon>eudicotyledons</taxon>
        <taxon>Gunneridae</taxon>
        <taxon>Pentapetalae</taxon>
        <taxon>rosids</taxon>
        <taxon>fabids</taxon>
        <taxon>Cucurbitales</taxon>
        <taxon>Cucurbitaceae</taxon>
        <taxon>Benincaseae</taxon>
        <taxon>Citrullus</taxon>
    </lineage>
</organism>